<keyword evidence="3" id="KW-1185">Reference proteome</keyword>
<feature type="signal peptide" evidence="1">
    <location>
        <begin position="1"/>
        <end position="21"/>
    </location>
</feature>
<comment type="caution">
    <text evidence="2">The sequence shown here is derived from an EMBL/GenBank/DDBJ whole genome shotgun (WGS) entry which is preliminary data.</text>
</comment>
<dbReference type="Proteomes" id="UP001500101">
    <property type="component" value="Unassembled WGS sequence"/>
</dbReference>
<dbReference type="RefSeq" id="WP_344675218.1">
    <property type="nucleotide sequence ID" value="NZ_BAAAZI010000011.1"/>
</dbReference>
<evidence type="ECO:0000313" key="3">
    <source>
        <dbReference type="Proteomes" id="UP001500101"/>
    </source>
</evidence>
<evidence type="ECO:0000256" key="1">
    <source>
        <dbReference type="SAM" id="SignalP"/>
    </source>
</evidence>
<evidence type="ECO:0008006" key="4">
    <source>
        <dbReference type="Google" id="ProtNLM"/>
    </source>
</evidence>
<accession>A0ABP7YZ13</accession>
<dbReference type="SUPFAM" id="SSF49464">
    <property type="entry name" value="Carboxypeptidase regulatory domain-like"/>
    <property type="match status" value="1"/>
</dbReference>
<feature type="chain" id="PRO_5045124637" description="Carboxypeptidase-like protein" evidence="1">
    <location>
        <begin position="22"/>
        <end position="253"/>
    </location>
</feature>
<organism evidence="2 3">
    <name type="scientific">Sphingobacterium kyonggiense</name>
    <dbReference type="NCBI Taxonomy" id="714075"/>
    <lineage>
        <taxon>Bacteria</taxon>
        <taxon>Pseudomonadati</taxon>
        <taxon>Bacteroidota</taxon>
        <taxon>Sphingobacteriia</taxon>
        <taxon>Sphingobacteriales</taxon>
        <taxon>Sphingobacteriaceae</taxon>
        <taxon>Sphingobacterium</taxon>
    </lineage>
</organism>
<dbReference type="InterPro" id="IPR008969">
    <property type="entry name" value="CarboxyPept-like_regulatory"/>
</dbReference>
<evidence type="ECO:0000313" key="2">
    <source>
        <dbReference type="EMBL" id="GAA4143938.1"/>
    </source>
</evidence>
<reference evidence="3" key="1">
    <citation type="journal article" date="2019" name="Int. J. Syst. Evol. Microbiol.">
        <title>The Global Catalogue of Microorganisms (GCM) 10K type strain sequencing project: providing services to taxonomists for standard genome sequencing and annotation.</title>
        <authorList>
            <consortium name="The Broad Institute Genomics Platform"/>
            <consortium name="The Broad Institute Genome Sequencing Center for Infectious Disease"/>
            <person name="Wu L."/>
            <person name="Ma J."/>
        </authorList>
    </citation>
    <scope>NUCLEOTIDE SEQUENCE [LARGE SCALE GENOMIC DNA]</scope>
    <source>
        <strain evidence="3">JCM 16704</strain>
    </source>
</reference>
<proteinExistence type="predicted"/>
<name>A0ABP7YZ13_9SPHI</name>
<keyword evidence="1" id="KW-0732">Signal</keyword>
<dbReference type="EMBL" id="BAAAZI010000011">
    <property type="protein sequence ID" value="GAA4143938.1"/>
    <property type="molecule type" value="Genomic_DNA"/>
</dbReference>
<protein>
    <recommendedName>
        <fullName evidence="4">Carboxypeptidase-like protein</fullName>
    </recommendedName>
</protein>
<sequence length="253" mass="29114">MKTLLLILFLGAISLPHIGQAQQRLDGIVYDVITKQRLGEVQIRNIGNNNSIYNDSRGEFSITASPGDQLIFRKAGYLSDTIIYKNQAALIVNLKEAVKQIQEVQVYGRRNPDDVLDEMKREYKKAFNLAAPKEAISIGPTGVGLSIDYLYSMVSKEAKNARRFTEFIGKVHEQNIIDYRFTPELVRNLIGLEGEDLQVFMKLFRPSYEFISTATEMQLRNYIKKQYEIFKLHPNLRPLRELPDIKLDVKKEK</sequence>
<gene>
    <name evidence="2" type="ORF">GCM10022216_26310</name>
</gene>